<dbReference type="PANTHER" id="PTHR46346">
    <property type="entry name" value="PHOSPHATIDYLINOSITOL N-ACETYLGLUCOSAMINYLTRANSFERASE SUBUNIT P"/>
    <property type="match status" value="1"/>
</dbReference>
<protein>
    <recommendedName>
        <fullName evidence="6">PIG-P domain-containing protein</fullName>
    </recommendedName>
</protein>
<reference evidence="7" key="1">
    <citation type="submission" date="2023-11" db="EMBL/GenBank/DDBJ databases">
        <authorList>
            <person name="De Vega J J."/>
            <person name="De Vega J J."/>
        </authorList>
    </citation>
    <scope>NUCLEOTIDE SEQUENCE</scope>
</reference>
<proteinExistence type="predicted"/>
<feature type="transmembrane region" description="Helical" evidence="5">
    <location>
        <begin position="83"/>
        <end position="106"/>
    </location>
</feature>
<keyword evidence="4 5" id="KW-0472">Membrane</keyword>
<feature type="domain" description="PIG-P" evidence="6">
    <location>
        <begin position="40"/>
        <end position="159"/>
    </location>
</feature>
<evidence type="ECO:0000256" key="5">
    <source>
        <dbReference type="SAM" id="Phobius"/>
    </source>
</evidence>
<dbReference type="Proteomes" id="UP001295794">
    <property type="component" value="Unassembled WGS sequence"/>
</dbReference>
<keyword evidence="3 5" id="KW-1133">Transmembrane helix</keyword>
<accession>A0AAD2HDH0</accession>
<evidence type="ECO:0000256" key="1">
    <source>
        <dbReference type="ARBA" id="ARBA00004141"/>
    </source>
</evidence>
<evidence type="ECO:0000256" key="4">
    <source>
        <dbReference type="ARBA" id="ARBA00023136"/>
    </source>
</evidence>
<dbReference type="GO" id="GO:0016020">
    <property type="term" value="C:membrane"/>
    <property type="evidence" value="ECO:0007669"/>
    <property type="project" value="UniProtKB-SubCell"/>
</dbReference>
<keyword evidence="8" id="KW-1185">Reference proteome</keyword>
<evidence type="ECO:0000256" key="2">
    <source>
        <dbReference type="ARBA" id="ARBA00022692"/>
    </source>
</evidence>
<name>A0AAD2HDH0_9AGAR</name>
<dbReference type="GO" id="GO:0006506">
    <property type="term" value="P:GPI anchor biosynthetic process"/>
    <property type="evidence" value="ECO:0007669"/>
    <property type="project" value="TreeGrafter"/>
</dbReference>
<dbReference type="AlphaFoldDB" id="A0AAD2HDH0"/>
<evidence type="ECO:0000313" key="7">
    <source>
        <dbReference type="EMBL" id="CAK5274724.1"/>
    </source>
</evidence>
<sequence>TALVATEHLTRDMENPTSPTSPVAQFPPIPSLEHRTRAPEFYGFVAWTSTSFLYVVYLLWALLPDECIQAMGIEWYPSREWSILIPAYTIVLCLLTYFVYFALALYGTPSFSELSAIADSRAQIPTVNSTRNPYIFYADPKSVPDLYDIPIGLVNRALYRRDSKIEPGRSRSK</sequence>
<dbReference type="InterPro" id="IPR052263">
    <property type="entry name" value="GPI_Anchor_Biosynth"/>
</dbReference>
<comment type="subcellular location">
    <subcellularLocation>
        <location evidence="1">Membrane</location>
        <topology evidence="1">Multi-pass membrane protein</topology>
    </subcellularLocation>
</comment>
<feature type="non-terminal residue" evidence="7">
    <location>
        <position position="1"/>
    </location>
</feature>
<evidence type="ECO:0000313" key="8">
    <source>
        <dbReference type="Proteomes" id="UP001295794"/>
    </source>
</evidence>
<dbReference type="GO" id="GO:0005783">
    <property type="term" value="C:endoplasmic reticulum"/>
    <property type="evidence" value="ECO:0007669"/>
    <property type="project" value="TreeGrafter"/>
</dbReference>
<dbReference type="EMBL" id="CAVNYO010000403">
    <property type="protein sequence ID" value="CAK5274724.1"/>
    <property type="molecule type" value="Genomic_DNA"/>
</dbReference>
<evidence type="ECO:0000256" key="3">
    <source>
        <dbReference type="ARBA" id="ARBA00022989"/>
    </source>
</evidence>
<dbReference type="Pfam" id="PF08510">
    <property type="entry name" value="PIG-P"/>
    <property type="match status" value="1"/>
</dbReference>
<dbReference type="PANTHER" id="PTHR46346:SF1">
    <property type="entry name" value="PHOSPHATIDYLINOSITOL N-ACETYLGLUCOSAMINYLTRANSFERASE SUBUNIT P"/>
    <property type="match status" value="1"/>
</dbReference>
<keyword evidence="2 5" id="KW-0812">Transmembrane</keyword>
<organism evidence="7 8">
    <name type="scientific">Mycena citricolor</name>
    <dbReference type="NCBI Taxonomy" id="2018698"/>
    <lineage>
        <taxon>Eukaryota</taxon>
        <taxon>Fungi</taxon>
        <taxon>Dikarya</taxon>
        <taxon>Basidiomycota</taxon>
        <taxon>Agaricomycotina</taxon>
        <taxon>Agaricomycetes</taxon>
        <taxon>Agaricomycetidae</taxon>
        <taxon>Agaricales</taxon>
        <taxon>Marasmiineae</taxon>
        <taxon>Mycenaceae</taxon>
        <taxon>Mycena</taxon>
    </lineage>
</organism>
<evidence type="ECO:0000259" key="6">
    <source>
        <dbReference type="Pfam" id="PF08510"/>
    </source>
</evidence>
<gene>
    <name evidence="7" type="ORF">MYCIT1_LOCUS22022</name>
</gene>
<feature type="transmembrane region" description="Helical" evidence="5">
    <location>
        <begin position="41"/>
        <end position="63"/>
    </location>
</feature>
<comment type="caution">
    <text evidence="7">The sequence shown here is derived from an EMBL/GenBank/DDBJ whole genome shotgun (WGS) entry which is preliminary data.</text>
</comment>
<dbReference type="InterPro" id="IPR013717">
    <property type="entry name" value="PIG-P"/>
</dbReference>